<dbReference type="PANTHER" id="PTHR34427:SF5">
    <property type="entry name" value="DUF4283 DOMAIN-CONTAINING PROTEIN"/>
    <property type="match status" value="1"/>
</dbReference>
<protein>
    <recommendedName>
        <fullName evidence="3">DUF4283 domain-containing protein</fullName>
    </recommendedName>
</protein>
<evidence type="ECO:0000313" key="1">
    <source>
        <dbReference type="EMBL" id="MBA0691659.1"/>
    </source>
</evidence>
<dbReference type="EMBL" id="JABFAA010000009">
    <property type="protein sequence ID" value="MBA0691659.1"/>
    <property type="molecule type" value="Genomic_DNA"/>
</dbReference>
<keyword evidence="2" id="KW-1185">Reference proteome</keyword>
<comment type="caution">
    <text evidence="1">The sequence shown here is derived from an EMBL/GenBank/DDBJ whole genome shotgun (WGS) entry which is preliminary data.</text>
</comment>
<evidence type="ECO:0000313" key="2">
    <source>
        <dbReference type="Proteomes" id="UP000593577"/>
    </source>
</evidence>
<dbReference type="Proteomes" id="UP000593577">
    <property type="component" value="Unassembled WGS sequence"/>
</dbReference>
<name>A0A7J8XY41_GOSAI</name>
<organism evidence="1 2">
    <name type="scientific">Gossypium aridum</name>
    <name type="common">American cotton</name>
    <name type="synonym">Erioxylum aridum</name>
    <dbReference type="NCBI Taxonomy" id="34290"/>
    <lineage>
        <taxon>Eukaryota</taxon>
        <taxon>Viridiplantae</taxon>
        <taxon>Streptophyta</taxon>
        <taxon>Embryophyta</taxon>
        <taxon>Tracheophyta</taxon>
        <taxon>Spermatophyta</taxon>
        <taxon>Magnoliopsida</taxon>
        <taxon>eudicotyledons</taxon>
        <taxon>Gunneridae</taxon>
        <taxon>Pentapetalae</taxon>
        <taxon>rosids</taxon>
        <taxon>malvids</taxon>
        <taxon>Malvales</taxon>
        <taxon>Malvaceae</taxon>
        <taxon>Malvoideae</taxon>
        <taxon>Gossypium</taxon>
    </lineage>
</organism>
<gene>
    <name evidence="1" type="ORF">Goari_009275</name>
</gene>
<dbReference type="PANTHER" id="PTHR34427">
    <property type="entry name" value="DUF4283 DOMAIN PROTEIN"/>
    <property type="match status" value="1"/>
</dbReference>
<proteinExistence type="predicted"/>
<sequence>MRGLLLDMKGITMVKIKMMNKVLKGKRVHGVIDDKIHSLQRCLVGWCKNFIKIEELAMKMSEAGLVGFSIVRISGTIVLMVFESEEKMKGVVLEQGKILDEWFLKKQVWTDSTKMENRRVWLSCYGVPIHVWNILTFQMAGWWGEFISINDETQEPISFMRGNIQLITDCFNGIDEVIDLPSDRLEYHQSCSDKVANVGMEKCASDINTKLNVDMGICETTYDCENSDGLATKLDLDAMGLKAVNTNDGNEDCDMGVDISNNKEKHVDAS</sequence>
<dbReference type="AlphaFoldDB" id="A0A7J8XY41"/>
<feature type="non-terminal residue" evidence="1">
    <location>
        <position position="1"/>
    </location>
</feature>
<evidence type="ECO:0008006" key="3">
    <source>
        <dbReference type="Google" id="ProtNLM"/>
    </source>
</evidence>
<accession>A0A7J8XY41</accession>
<reference evidence="1 2" key="1">
    <citation type="journal article" date="2019" name="Genome Biol. Evol.">
        <title>Insights into the evolution of the New World diploid cottons (Gossypium, subgenus Houzingenia) based on genome sequencing.</title>
        <authorList>
            <person name="Grover C.E."/>
            <person name="Arick M.A. 2nd"/>
            <person name="Thrash A."/>
            <person name="Conover J.L."/>
            <person name="Sanders W.S."/>
            <person name="Peterson D.G."/>
            <person name="Frelichowski J.E."/>
            <person name="Scheffler J.A."/>
            <person name="Scheffler B.E."/>
            <person name="Wendel J.F."/>
        </authorList>
    </citation>
    <scope>NUCLEOTIDE SEQUENCE [LARGE SCALE GENOMIC DNA]</scope>
    <source>
        <strain evidence="1">185</strain>
        <tissue evidence="1">Leaf</tissue>
    </source>
</reference>